<accession>A0A0B6RZ79</accession>
<dbReference type="EMBL" id="CP002580">
    <property type="protein sequence ID" value="AJK47459.1"/>
    <property type="molecule type" value="Genomic_DNA"/>
</dbReference>
<name>A0A0B6RZ79_BURPL</name>
<evidence type="ECO:0008006" key="4">
    <source>
        <dbReference type="Google" id="ProtNLM"/>
    </source>
</evidence>
<reference evidence="2 3" key="2">
    <citation type="journal article" date="2016" name="Appl. Microbiol. Biotechnol.">
        <title>Mutations improving production and secretion of extracellular lipase by Burkholderia glumae PG1.</title>
        <authorList>
            <person name="Knapp A."/>
            <person name="Voget S."/>
            <person name="Gao R."/>
            <person name="Zaburannyi N."/>
            <person name="Krysciak D."/>
            <person name="Breuer M."/>
            <person name="Hauer B."/>
            <person name="Streit W.R."/>
            <person name="Muller R."/>
            <person name="Daniel R."/>
            <person name="Jaeger K.E."/>
        </authorList>
    </citation>
    <scope>NUCLEOTIDE SEQUENCE [LARGE SCALE GENOMIC DNA]</scope>
    <source>
        <strain evidence="2 3">PG1</strain>
    </source>
</reference>
<feature type="region of interest" description="Disordered" evidence="1">
    <location>
        <begin position="405"/>
        <end position="492"/>
    </location>
</feature>
<gene>
    <name evidence="2" type="ORF">BGL_1c29820</name>
</gene>
<feature type="region of interest" description="Disordered" evidence="1">
    <location>
        <begin position="89"/>
        <end position="330"/>
    </location>
</feature>
<dbReference type="HOGENOM" id="CLU_429419_0_0_4"/>
<dbReference type="Proteomes" id="UP000031838">
    <property type="component" value="Chromosome 1"/>
</dbReference>
<evidence type="ECO:0000313" key="2">
    <source>
        <dbReference type="EMBL" id="AJK47459.1"/>
    </source>
</evidence>
<feature type="region of interest" description="Disordered" evidence="1">
    <location>
        <begin position="346"/>
        <end position="387"/>
    </location>
</feature>
<feature type="compositionally biased region" description="Low complexity" evidence="1">
    <location>
        <begin position="190"/>
        <end position="204"/>
    </location>
</feature>
<organism evidence="2 3">
    <name type="scientific">Burkholderia plantarii</name>
    <dbReference type="NCBI Taxonomy" id="41899"/>
    <lineage>
        <taxon>Bacteria</taxon>
        <taxon>Pseudomonadati</taxon>
        <taxon>Pseudomonadota</taxon>
        <taxon>Betaproteobacteria</taxon>
        <taxon>Burkholderiales</taxon>
        <taxon>Burkholderiaceae</taxon>
        <taxon>Burkholderia</taxon>
    </lineage>
</organism>
<keyword evidence="3" id="KW-1185">Reference proteome</keyword>
<dbReference type="InterPro" id="IPR018924">
    <property type="entry name" value="DUF2486"/>
</dbReference>
<sequence length="637" mass="64963">MPDANHEFDIPVLTDVLVPGKPVPARSATQPEAPAPRAGDVPDLPPEVAPELAASGLPPVEARAALSTVYDAPAGAAGADALPVSRLATGAEEAGRAEVPAAPRETEERASKSEVSPQERAALPEATFVAPGSVPAHTPEATTSRQVELAPQVAADEPPLPESEATPAGPHVSPTGAREVEQDGPDAPFVAPEPGVPPELAGAPEPLPEPPVDTVPNASEARFVPPEPLAPQELARAPGALVSPEPSAHQEVAAMPETPVAPHEREAAPAPVADPESHISPEPDAEAPPRAFTAAPEPAAARESVVEPSEPTVEAAPNAPEAHFPELAAARQFGVEPDAVYPQEAAARVEPLAENPPFGSAEPPVPQALAAAPEPLASSAPPAHVEPSASEAVFVASEPAVPREFAASPEPLSPLKPDAASVTSPPAPTSHEAVETPLVRDDEHDAPDDASLAYALTNPEQAAEPVDAERAAAGSKLGTADAPVSETSPADNEVVARTGSALHAIEAMPPAAFAELTPFAADEPMPARFADHEAPPPVELQHGGPEPLPAVASLAPAAPAIDAQRVAERLHGRVAGYLAGEGRALIDARCREVVQQHATALAGEVSQQVLLALAPEIERWVSEAIGEALADREPPAA</sequence>
<protein>
    <recommendedName>
        <fullName evidence="4">DUF2486 family protein</fullName>
    </recommendedName>
</protein>
<feature type="compositionally biased region" description="Basic and acidic residues" evidence="1">
    <location>
        <begin position="432"/>
        <end position="443"/>
    </location>
</feature>
<proteinExistence type="predicted"/>
<dbReference type="KEGG" id="bgp:BGL_1c29820"/>
<reference evidence="3" key="1">
    <citation type="submission" date="2011-03" db="EMBL/GenBank/DDBJ databases">
        <authorList>
            <person name="Voget S."/>
            <person name="Streit W.R."/>
            <person name="Jaeger K.E."/>
            <person name="Daniel R."/>
        </authorList>
    </citation>
    <scope>NUCLEOTIDE SEQUENCE [LARGE SCALE GENOMIC DNA]</scope>
    <source>
        <strain evidence="3">PG1</strain>
    </source>
</reference>
<dbReference type="RefSeq" id="WP_080937233.1">
    <property type="nucleotide sequence ID" value="NZ_CP002580.1"/>
</dbReference>
<dbReference type="Pfam" id="PF10667">
    <property type="entry name" value="DUF2486"/>
    <property type="match status" value="1"/>
</dbReference>
<feature type="compositionally biased region" description="Low complexity" evidence="1">
    <location>
        <begin position="367"/>
        <end position="383"/>
    </location>
</feature>
<evidence type="ECO:0000313" key="3">
    <source>
        <dbReference type="Proteomes" id="UP000031838"/>
    </source>
</evidence>
<evidence type="ECO:0000256" key="1">
    <source>
        <dbReference type="SAM" id="MobiDB-lite"/>
    </source>
</evidence>
<feature type="region of interest" description="Disordered" evidence="1">
    <location>
        <begin position="1"/>
        <end position="55"/>
    </location>
</feature>
<feature type="region of interest" description="Disordered" evidence="1">
    <location>
        <begin position="527"/>
        <end position="548"/>
    </location>
</feature>
<dbReference type="AlphaFoldDB" id="A0A0B6RZ79"/>
<feature type="compositionally biased region" description="Low complexity" evidence="1">
    <location>
        <begin position="288"/>
        <end position="317"/>
    </location>
</feature>